<evidence type="ECO:0000256" key="4">
    <source>
        <dbReference type="ARBA" id="ARBA00022694"/>
    </source>
</evidence>
<evidence type="ECO:0000256" key="2">
    <source>
        <dbReference type="ARBA" id="ARBA00022490"/>
    </source>
</evidence>
<dbReference type="InterPro" id="IPR011063">
    <property type="entry name" value="TilS/TtcA_N"/>
</dbReference>
<evidence type="ECO:0000256" key="7">
    <source>
        <dbReference type="ARBA" id="ARBA00048539"/>
    </source>
</evidence>
<comment type="caution">
    <text evidence="8">Lacks conserved residue(s) required for the propagation of feature annotation.</text>
</comment>
<keyword evidence="3 8" id="KW-0436">Ligase</keyword>
<dbReference type="SUPFAM" id="SSF56037">
    <property type="entry name" value="PheT/TilS domain"/>
    <property type="match status" value="1"/>
</dbReference>
<evidence type="ECO:0000259" key="9">
    <source>
        <dbReference type="SMART" id="SM00977"/>
    </source>
</evidence>
<name>A0ABZ3EFA9_9STAP</name>
<dbReference type="Pfam" id="PF01171">
    <property type="entry name" value="ATP_bind_3"/>
    <property type="match status" value="1"/>
</dbReference>
<keyword evidence="11" id="KW-1185">Reference proteome</keyword>
<dbReference type="EC" id="6.3.4.19" evidence="8"/>
<evidence type="ECO:0000256" key="3">
    <source>
        <dbReference type="ARBA" id="ARBA00022598"/>
    </source>
</evidence>
<dbReference type="CDD" id="cd01992">
    <property type="entry name" value="TilS_N"/>
    <property type="match status" value="1"/>
</dbReference>
<keyword evidence="2 8" id="KW-0963">Cytoplasm</keyword>
<dbReference type="SMART" id="SM00977">
    <property type="entry name" value="TilS_C"/>
    <property type="match status" value="1"/>
</dbReference>
<dbReference type="Pfam" id="PF11734">
    <property type="entry name" value="TilS_C"/>
    <property type="match status" value="1"/>
</dbReference>
<gene>
    <name evidence="8 10" type="primary">tilS</name>
    <name evidence="10" type="ORF">QQM35_04040</name>
</gene>
<comment type="catalytic activity">
    <reaction evidence="7 8">
        <text>cytidine(34) in tRNA(Ile2) + L-lysine + ATP = lysidine(34) in tRNA(Ile2) + AMP + diphosphate + H(+)</text>
        <dbReference type="Rhea" id="RHEA:43744"/>
        <dbReference type="Rhea" id="RHEA-COMP:10625"/>
        <dbReference type="Rhea" id="RHEA-COMP:10670"/>
        <dbReference type="ChEBI" id="CHEBI:15378"/>
        <dbReference type="ChEBI" id="CHEBI:30616"/>
        <dbReference type="ChEBI" id="CHEBI:32551"/>
        <dbReference type="ChEBI" id="CHEBI:33019"/>
        <dbReference type="ChEBI" id="CHEBI:82748"/>
        <dbReference type="ChEBI" id="CHEBI:83665"/>
        <dbReference type="ChEBI" id="CHEBI:456215"/>
        <dbReference type="EC" id="6.3.4.19"/>
    </reaction>
</comment>
<dbReference type="InterPro" id="IPR014729">
    <property type="entry name" value="Rossmann-like_a/b/a_fold"/>
</dbReference>
<dbReference type="NCBIfam" id="TIGR02433">
    <property type="entry name" value="lysidine_TilS_C"/>
    <property type="match status" value="1"/>
</dbReference>
<evidence type="ECO:0000256" key="6">
    <source>
        <dbReference type="ARBA" id="ARBA00022840"/>
    </source>
</evidence>
<dbReference type="NCBIfam" id="TIGR02432">
    <property type="entry name" value="lysidine_TilS_N"/>
    <property type="match status" value="1"/>
</dbReference>
<protein>
    <recommendedName>
        <fullName evidence="8">tRNA(Ile)-lysidine synthase</fullName>
        <ecNumber evidence="8">6.3.4.19</ecNumber>
    </recommendedName>
    <alternativeName>
        <fullName evidence="8">tRNA(Ile)-2-lysyl-cytidine synthase</fullName>
    </alternativeName>
    <alternativeName>
        <fullName evidence="8">tRNA(Ile)-lysidine synthetase</fullName>
    </alternativeName>
</protein>
<evidence type="ECO:0000256" key="1">
    <source>
        <dbReference type="ARBA" id="ARBA00004496"/>
    </source>
</evidence>
<dbReference type="PANTHER" id="PTHR43033:SF1">
    <property type="entry name" value="TRNA(ILE)-LYSIDINE SYNTHASE-RELATED"/>
    <property type="match status" value="1"/>
</dbReference>
<keyword evidence="6" id="KW-0067">ATP-binding</keyword>
<dbReference type="Gene3D" id="3.40.50.620">
    <property type="entry name" value="HUPs"/>
    <property type="match status" value="1"/>
</dbReference>
<proteinExistence type="inferred from homology"/>
<dbReference type="InterPro" id="IPR012094">
    <property type="entry name" value="tRNA_Ile_lys_synt"/>
</dbReference>
<dbReference type="InterPro" id="IPR012796">
    <property type="entry name" value="Lysidine-tRNA-synth_C"/>
</dbReference>
<dbReference type="EMBL" id="CP128355">
    <property type="protein sequence ID" value="XAF71288.1"/>
    <property type="molecule type" value="Genomic_DNA"/>
</dbReference>
<feature type="domain" description="Lysidine-tRNA(Ile) synthetase C-terminal" evidence="9">
    <location>
        <begin position="354"/>
        <end position="421"/>
    </location>
</feature>
<keyword evidence="4 8" id="KW-0819">tRNA processing</keyword>
<comment type="similarity">
    <text evidence="8">Belongs to the tRNA(Ile)-lysidine synthase family.</text>
</comment>
<keyword evidence="5" id="KW-0547">Nucleotide-binding</keyword>
<comment type="function">
    <text evidence="8">Ligates lysine onto the cytidine present at position 34 of the AUA codon-specific tRNA(Ile) that contains the anticodon CAU, in an ATP-dependent manner. Cytidine is converted to lysidine, thus changing the amino acid specificity of the tRNA from methionine to isoleucine.</text>
</comment>
<evidence type="ECO:0000256" key="8">
    <source>
        <dbReference type="HAMAP-Rule" id="MF_01161"/>
    </source>
</evidence>
<accession>A0ABZ3EFA9</accession>
<evidence type="ECO:0000313" key="10">
    <source>
        <dbReference type="EMBL" id="XAF71288.1"/>
    </source>
</evidence>
<comment type="subcellular location">
    <subcellularLocation>
        <location evidence="1 8">Cytoplasm</location>
    </subcellularLocation>
</comment>
<dbReference type="GO" id="GO:0032267">
    <property type="term" value="F:tRNA(Ile)-lysidine synthase activity"/>
    <property type="evidence" value="ECO:0007669"/>
    <property type="project" value="UniProtKB-EC"/>
</dbReference>
<dbReference type="RefSeq" id="WP_342610521.1">
    <property type="nucleotide sequence ID" value="NZ_CP128355.1"/>
</dbReference>
<dbReference type="Proteomes" id="UP001436297">
    <property type="component" value="Chromosome"/>
</dbReference>
<reference evidence="10 11" key="1">
    <citation type="journal article" date="2024" name="Pathogens">
        <title>Staphylococcus hsinchuensis sp. nov., Isolated from Soymilk.</title>
        <authorList>
            <person name="Wang Y.T."/>
            <person name="Lin Y.C."/>
            <person name="Hsieh Y.H."/>
            <person name="Lin Y.T."/>
            <person name="Hamada M."/>
            <person name="Chen C.C."/>
            <person name="Liou J.S."/>
            <person name="Lee A.Y."/>
            <person name="Zhang W.L."/>
            <person name="Chen Y.T."/>
            <person name="Huang C.H."/>
        </authorList>
    </citation>
    <scope>NUCLEOTIDE SEQUENCE [LARGE SCALE GENOMIC DNA]</scope>
    <source>
        <strain evidence="10 11">H164</strain>
    </source>
</reference>
<evidence type="ECO:0000313" key="11">
    <source>
        <dbReference type="Proteomes" id="UP001436297"/>
    </source>
</evidence>
<dbReference type="SUPFAM" id="SSF52402">
    <property type="entry name" value="Adenine nucleotide alpha hydrolases-like"/>
    <property type="match status" value="1"/>
</dbReference>
<sequence>MQVNSTGWNHHQHLVLAVSTGIDSMTLLHCLQTELKDTYASLTCLHVNHHLRPQSEKEALFIEQYCDQHHIPLYTHDLDLSEVVQQGISIENQARTSRYQWFDKMMQKLEADVLITAHHLDDQIETIFYRLFTGRSTRSSLGMSYISSRSGYQLCRPLLNTTKSEIRQYQSAHKITYFEDQSNLDNQYVRNDIRNRILPEIESNDHLSRHHLLKLKDWHDEQREKLKNEAHQFIKNEVDFNGKNIKISRKDFVELSHSVKMTVLDEILREFQLGDAIPEKTYKAWFEQISSNIAQCTLHTTDKWIIQVAYDKLAIMANDVTKLNPISVNQPGTYIFGAYQIVVNHTISKQQFPITIRTRNNGDKFQLNGAHGHKKVSRLLIDEKIVQQERDEMPIVVGSNDEILAVGILFLSQQFNQHIKILKMGEE</sequence>
<organism evidence="10 11">
    <name type="scientific">Staphylococcus hsinchuensis</name>
    <dbReference type="NCBI Taxonomy" id="3051183"/>
    <lineage>
        <taxon>Bacteria</taxon>
        <taxon>Bacillati</taxon>
        <taxon>Bacillota</taxon>
        <taxon>Bacilli</taxon>
        <taxon>Bacillales</taxon>
        <taxon>Staphylococcaceae</taxon>
        <taxon>Staphylococcus</taxon>
    </lineage>
</organism>
<dbReference type="PANTHER" id="PTHR43033">
    <property type="entry name" value="TRNA(ILE)-LYSIDINE SYNTHASE-RELATED"/>
    <property type="match status" value="1"/>
</dbReference>
<dbReference type="HAMAP" id="MF_01161">
    <property type="entry name" value="tRNA_Ile_lys_synt"/>
    <property type="match status" value="1"/>
</dbReference>
<evidence type="ECO:0000256" key="5">
    <source>
        <dbReference type="ARBA" id="ARBA00022741"/>
    </source>
</evidence>
<dbReference type="InterPro" id="IPR012795">
    <property type="entry name" value="tRNA_Ile_lys_synt_N"/>
</dbReference>